<evidence type="ECO:0000256" key="1">
    <source>
        <dbReference type="SAM" id="MobiDB-lite"/>
    </source>
</evidence>
<feature type="region of interest" description="Disordered" evidence="1">
    <location>
        <begin position="186"/>
        <end position="205"/>
    </location>
</feature>
<organism evidence="2 3">
    <name type="scientific">Melipona quadrifasciata</name>
    <dbReference type="NCBI Taxonomy" id="166423"/>
    <lineage>
        <taxon>Eukaryota</taxon>
        <taxon>Metazoa</taxon>
        <taxon>Ecdysozoa</taxon>
        <taxon>Arthropoda</taxon>
        <taxon>Hexapoda</taxon>
        <taxon>Insecta</taxon>
        <taxon>Pterygota</taxon>
        <taxon>Neoptera</taxon>
        <taxon>Endopterygota</taxon>
        <taxon>Hymenoptera</taxon>
        <taxon>Apocrita</taxon>
        <taxon>Aculeata</taxon>
        <taxon>Apoidea</taxon>
        <taxon>Anthophila</taxon>
        <taxon>Apidae</taxon>
        <taxon>Melipona</taxon>
    </lineage>
</organism>
<dbReference type="OrthoDB" id="9974612at2759"/>
<sequence length="311" mass="35718">MVSGWCPCVPIGRRESPAQQQSAASSSRSFGTDGAPFTVSAATDRAEMVQMFYYENRGKCCKKLLRYNGYPNKWFCIETVSQFAEYRILSAFGSELWTPNCCASWSTDASPDVTERKETLPNPVVERWEYKVADGAWFIKSDARGREEEWGGKFELGLVGSTIDRSEIRGSKRNFARLCLRPNEREEKRREEKRRDETRREERSLPVSFNDPITRARLSPLYLIRYSTQAKMVDTGTGTLYIIGSFKRMATDPDFKLYLTSNVSSSDFNMGYSMTGTLERGCKKTNTFQMTHFAVIRRRDYEKAYEDSNPT</sequence>
<dbReference type="EMBL" id="KQ435709">
    <property type="protein sequence ID" value="KOX80049.1"/>
    <property type="molecule type" value="Genomic_DNA"/>
</dbReference>
<feature type="compositionally biased region" description="Basic and acidic residues" evidence="1">
    <location>
        <begin position="186"/>
        <end position="204"/>
    </location>
</feature>
<gene>
    <name evidence="2" type="ORF">WN51_06463</name>
</gene>
<name>A0A0M9AC03_9HYME</name>
<accession>A0A0M9AC03</accession>
<proteinExistence type="predicted"/>
<reference evidence="2 3" key="1">
    <citation type="submission" date="2015-07" db="EMBL/GenBank/DDBJ databases">
        <title>The genome of Melipona quadrifasciata.</title>
        <authorList>
            <person name="Pan H."/>
            <person name="Kapheim K."/>
        </authorList>
    </citation>
    <scope>NUCLEOTIDE SEQUENCE [LARGE SCALE GENOMIC DNA]</scope>
    <source>
        <strain evidence="2">0111107301</strain>
        <tissue evidence="2">Whole body</tissue>
    </source>
</reference>
<protein>
    <submittedName>
        <fullName evidence="2">Uncharacterized protein</fullName>
    </submittedName>
</protein>
<evidence type="ECO:0000313" key="2">
    <source>
        <dbReference type="EMBL" id="KOX80049.1"/>
    </source>
</evidence>
<dbReference type="Proteomes" id="UP000053105">
    <property type="component" value="Unassembled WGS sequence"/>
</dbReference>
<dbReference type="AlphaFoldDB" id="A0A0M9AC03"/>
<keyword evidence="3" id="KW-1185">Reference proteome</keyword>
<evidence type="ECO:0000313" key="3">
    <source>
        <dbReference type="Proteomes" id="UP000053105"/>
    </source>
</evidence>